<protein>
    <submittedName>
        <fullName evidence="1">Uncharacterized protein</fullName>
    </submittedName>
</protein>
<dbReference type="eggNOG" id="ENOG502R5K2">
    <property type="taxonomic scope" value="Eukaryota"/>
</dbReference>
<dbReference type="GO" id="GO:0008017">
    <property type="term" value="F:microtubule binding"/>
    <property type="evidence" value="ECO:0007669"/>
    <property type="project" value="InterPro"/>
</dbReference>
<evidence type="ECO:0000313" key="1">
    <source>
        <dbReference type="EMBL" id="EYU36218.1"/>
    </source>
</evidence>
<evidence type="ECO:0000313" key="2">
    <source>
        <dbReference type="Proteomes" id="UP000030748"/>
    </source>
</evidence>
<gene>
    <name evidence="1" type="ORF">MIMGU_mgv11b023888mg</name>
</gene>
<name>A0A022R904_ERYGU</name>
<dbReference type="Proteomes" id="UP000030748">
    <property type="component" value="Unassembled WGS sequence"/>
</dbReference>
<dbReference type="EMBL" id="KI630592">
    <property type="protein sequence ID" value="EYU36218.1"/>
    <property type="molecule type" value="Genomic_DNA"/>
</dbReference>
<accession>A0A022R904</accession>
<dbReference type="PANTHER" id="PTHR33737">
    <property type="entry name" value="OS05G0121800 PROTEIN"/>
    <property type="match status" value="1"/>
</dbReference>
<dbReference type="InterPro" id="IPR045882">
    <property type="entry name" value="GPT1/2"/>
</dbReference>
<dbReference type="AlphaFoldDB" id="A0A022R904"/>
<dbReference type="PANTHER" id="PTHR33737:SF19">
    <property type="entry name" value="BNAA10G12980D PROTEIN"/>
    <property type="match status" value="1"/>
</dbReference>
<keyword evidence="2" id="KW-1185">Reference proteome</keyword>
<proteinExistence type="predicted"/>
<organism evidence="1 2">
    <name type="scientific">Erythranthe guttata</name>
    <name type="common">Yellow monkey flower</name>
    <name type="synonym">Mimulus guttatus</name>
    <dbReference type="NCBI Taxonomy" id="4155"/>
    <lineage>
        <taxon>Eukaryota</taxon>
        <taxon>Viridiplantae</taxon>
        <taxon>Streptophyta</taxon>
        <taxon>Embryophyta</taxon>
        <taxon>Tracheophyta</taxon>
        <taxon>Spermatophyta</taxon>
        <taxon>Magnoliopsida</taxon>
        <taxon>eudicotyledons</taxon>
        <taxon>Gunneridae</taxon>
        <taxon>Pentapetalae</taxon>
        <taxon>asterids</taxon>
        <taxon>lamiids</taxon>
        <taxon>Lamiales</taxon>
        <taxon>Phrymaceae</taxon>
        <taxon>Erythranthe</taxon>
    </lineage>
</organism>
<sequence length="237" mass="26282">MRSDLKIRTTVNSTVSALPSDALENVLDSASPCCASNKSNCFKENININKSETPNLSLEPFQMKRKKKGGGSNLRKSLAWNRAFFTEEVVNRIILNNLYIKKACNGKCWQSCRRHSSVNTSPLLVQKANNSGSEMISSSLTAAKPVNSSEGQRESLNFATPRNAHVRDMTIPSHNQVMKPSGLRMPSPSLSFFSQSSATCHREIQKQMFVGLVNLKIQGCTTALEEHPRLIIKSQRV</sequence>
<reference evidence="1 2" key="1">
    <citation type="journal article" date="2013" name="Proc. Natl. Acad. Sci. U.S.A.">
        <title>Fine-scale variation in meiotic recombination in Mimulus inferred from population shotgun sequencing.</title>
        <authorList>
            <person name="Hellsten U."/>
            <person name="Wright K.M."/>
            <person name="Jenkins J."/>
            <person name="Shu S."/>
            <person name="Yuan Y."/>
            <person name="Wessler S.R."/>
            <person name="Schmutz J."/>
            <person name="Willis J.H."/>
            <person name="Rokhsar D.S."/>
        </authorList>
    </citation>
    <scope>NUCLEOTIDE SEQUENCE [LARGE SCALE GENOMIC DNA]</scope>
    <source>
        <strain evidence="2">cv. DUN x IM62</strain>
    </source>
</reference>